<dbReference type="Proteomes" id="UP000008698">
    <property type="component" value="Unassembled WGS sequence"/>
</dbReference>
<proteinExistence type="predicted"/>
<dbReference type="RefSeq" id="XP_003008148.1">
    <property type="nucleotide sequence ID" value="XM_003008102.1"/>
</dbReference>
<name>C9SA14_VERA1</name>
<dbReference type="GeneID" id="9532620"/>
<keyword evidence="2" id="KW-1185">Reference proteome</keyword>
<evidence type="ECO:0000313" key="1">
    <source>
        <dbReference type="EMBL" id="EEY16227.1"/>
    </source>
</evidence>
<dbReference type="KEGG" id="val:VDBG_02336"/>
<dbReference type="AlphaFoldDB" id="C9SA14"/>
<dbReference type="EMBL" id="DS985215">
    <property type="protein sequence ID" value="EEY16227.1"/>
    <property type="molecule type" value="Genomic_DNA"/>
</dbReference>
<organism evidence="2">
    <name type="scientific">Verticillium alfalfae (strain VaMs.102 / ATCC MYA-4576 / FGSC 10136)</name>
    <name type="common">Verticillium wilt of alfalfa</name>
    <name type="synonym">Verticillium albo-atrum</name>
    <dbReference type="NCBI Taxonomy" id="526221"/>
    <lineage>
        <taxon>Eukaryota</taxon>
        <taxon>Fungi</taxon>
        <taxon>Dikarya</taxon>
        <taxon>Ascomycota</taxon>
        <taxon>Pezizomycotina</taxon>
        <taxon>Sordariomycetes</taxon>
        <taxon>Hypocreomycetidae</taxon>
        <taxon>Glomerellales</taxon>
        <taxon>Plectosphaerellaceae</taxon>
        <taxon>Verticillium</taxon>
    </lineage>
</organism>
<protein>
    <submittedName>
        <fullName evidence="1">Uncharacterized protein</fullName>
    </submittedName>
</protein>
<evidence type="ECO:0000313" key="2">
    <source>
        <dbReference type="Proteomes" id="UP000008698"/>
    </source>
</evidence>
<sequence length="41" mass="4662">MDGRGTLLFWDAFFDALANPQGRHPFSPRRCCPTCPRLLTP</sequence>
<accession>C9SA14</accession>
<gene>
    <name evidence="1" type="ORF">VDBG_02336</name>
</gene>
<reference evidence="2" key="1">
    <citation type="journal article" date="2011" name="PLoS Pathog.">
        <title>Comparative genomics yields insights into niche adaptation of plant vascular wilt pathogens.</title>
        <authorList>
            <person name="Klosterman S.J."/>
            <person name="Subbarao K.V."/>
            <person name="Kang S."/>
            <person name="Veronese P."/>
            <person name="Gold S.E."/>
            <person name="Thomma B.P.H.J."/>
            <person name="Chen Z."/>
            <person name="Henrissat B."/>
            <person name="Lee Y.-H."/>
            <person name="Park J."/>
            <person name="Garcia-Pedrajas M.D."/>
            <person name="Barbara D.J."/>
            <person name="Anchieta A."/>
            <person name="de Jonge R."/>
            <person name="Santhanam P."/>
            <person name="Maruthachalam K."/>
            <person name="Atallah Z."/>
            <person name="Amyotte S.G."/>
            <person name="Paz Z."/>
            <person name="Inderbitzin P."/>
            <person name="Hayes R.J."/>
            <person name="Heiman D.I."/>
            <person name="Young S."/>
            <person name="Zeng Q."/>
            <person name="Engels R."/>
            <person name="Galagan J."/>
            <person name="Cuomo C.A."/>
            <person name="Dobinson K.F."/>
            <person name="Ma L.-J."/>
        </authorList>
    </citation>
    <scope>NUCLEOTIDE SEQUENCE [LARGE SCALE GENOMIC DNA]</scope>
    <source>
        <strain evidence="2">VaMs.102 / ATCC MYA-4576 / FGSC 10136</strain>
    </source>
</reference>
<dbReference type="HOGENOM" id="CLU_3279822_0_0_1"/>